<accession>A0A9W8XTA7</accession>
<dbReference type="GeneID" id="80906293"/>
<dbReference type="OrthoDB" id="10255632at2759"/>
<comment type="caution">
    <text evidence="2">The sequence shown here is derived from an EMBL/GenBank/DDBJ whole genome shotgun (WGS) entry which is preliminary data.</text>
</comment>
<evidence type="ECO:0000313" key="2">
    <source>
        <dbReference type="EMBL" id="KAJ4358184.1"/>
    </source>
</evidence>
<dbReference type="RefSeq" id="XP_056075043.1">
    <property type="nucleotide sequence ID" value="XM_056211570.1"/>
</dbReference>
<reference evidence="2" key="1">
    <citation type="submission" date="2022-10" db="EMBL/GenBank/DDBJ databases">
        <title>Tapping the CABI collections for fungal endophytes: first genome assemblies for Collariella, Neodidymelliopsis, Ascochyta clinopodiicola, Didymella pomorum, Didymosphaeria variabile, Neocosmospora piperis and Neocucurbitaria cava.</title>
        <authorList>
            <person name="Hill R."/>
        </authorList>
    </citation>
    <scope>NUCLEOTIDE SEQUENCE</scope>
    <source>
        <strain evidence="2">IMI 356815</strain>
    </source>
</reference>
<evidence type="ECO:0000256" key="1">
    <source>
        <dbReference type="SAM" id="MobiDB-lite"/>
    </source>
</evidence>
<name>A0A9W8XTA7_9PLEO</name>
<dbReference type="GO" id="GO:0016787">
    <property type="term" value="F:hydrolase activity"/>
    <property type="evidence" value="ECO:0007669"/>
    <property type="project" value="UniProtKB-KW"/>
</dbReference>
<organism evidence="2 3">
    <name type="scientific">Didymosphaeria variabile</name>
    <dbReference type="NCBI Taxonomy" id="1932322"/>
    <lineage>
        <taxon>Eukaryota</taxon>
        <taxon>Fungi</taxon>
        <taxon>Dikarya</taxon>
        <taxon>Ascomycota</taxon>
        <taxon>Pezizomycotina</taxon>
        <taxon>Dothideomycetes</taxon>
        <taxon>Pleosporomycetidae</taxon>
        <taxon>Pleosporales</taxon>
        <taxon>Massarineae</taxon>
        <taxon>Didymosphaeriaceae</taxon>
        <taxon>Didymosphaeria</taxon>
    </lineage>
</organism>
<feature type="region of interest" description="Disordered" evidence="1">
    <location>
        <begin position="206"/>
        <end position="227"/>
    </location>
</feature>
<protein>
    <submittedName>
        <fullName evidence="2">Separin protein</fullName>
        <ecNumber evidence="2">3.4.22.49</ecNumber>
    </submittedName>
</protein>
<dbReference type="EC" id="3.4.22.49" evidence="2"/>
<keyword evidence="3" id="KW-1185">Reference proteome</keyword>
<evidence type="ECO:0000313" key="3">
    <source>
        <dbReference type="Proteomes" id="UP001140513"/>
    </source>
</evidence>
<dbReference type="Proteomes" id="UP001140513">
    <property type="component" value="Unassembled WGS sequence"/>
</dbReference>
<gene>
    <name evidence="2" type="primary">ESP1_2</name>
    <name evidence="2" type="ORF">N0V89_002763</name>
</gene>
<feature type="region of interest" description="Disordered" evidence="1">
    <location>
        <begin position="63"/>
        <end position="128"/>
    </location>
</feature>
<sequence>MANEDATATRLENIETELQSIATFAEREPTAAKAEHGLSPRQRYILATQTVNATLKSLTDALKTPVTQRTAKSPPASKPSPTVATNAQKPHAKSSSVTNHPLKERSVSQATNSSTRPKGLRRSSSYPTFTDPDASLLATAECARLGFAYLSTSEGAQFVGKNSPELALENGRLSLVGKLVTHGLDSLAVKEMRLLKKRLDTYTLRKNGTEELRPASSRSASQQVPPPEKESLAALLDFGDVDRTNAAIPIIINLQIYVLRVIGRLKRPRHVEAVWNYLKLSHPSNPTSLILHTAKEKAQQPKAARQLESLAQTILNLCPSISPSDDDEQPQPSPDIVLCLQHLAFGVRQRWWGLAQHQGNKDKELIEPFGKCLVAFTRRSTLPAAKQYRIAESLYSNLLGTGKTTDFSQRDGQGLSELKNSTLASLARAADLPEEAFRWLGSQSSSFLTKDSSAAITVRSVRVASISLEACLKGSSKPDQDATIDTALERLSGSLDGTARDLETLLLEVHALRRVASRILSLIASVGNTKWSPTLREQCVRIVAISIHFSRRFMGSRPTEDSSPGKIKSYQARLAIAAKLVRSTVDAVSVCCRLPLTSDAAWEELDVLIQDCVRFTSQLEEESVDNDYAGFGSQEGTQSLFVKFSNSYWTLRRQLQKIGF</sequence>
<dbReference type="EMBL" id="JAPEUX010000002">
    <property type="protein sequence ID" value="KAJ4358184.1"/>
    <property type="molecule type" value="Genomic_DNA"/>
</dbReference>
<feature type="compositionally biased region" description="Polar residues" evidence="1">
    <location>
        <begin position="107"/>
        <end position="128"/>
    </location>
</feature>
<proteinExistence type="predicted"/>
<keyword evidence="2" id="KW-0378">Hydrolase</keyword>
<dbReference type="AlphaFoldDB" id="A0A9W8XTA7"/>
<feature type="compositionally biased region" description="Low complexity" evidence="1">
    <location>
        <begin position="70"/>
        <end position="85"/>
    </location>
</feature>